<sequence>MDEHYDQVLPVSLVGSEYVTFPFLPLNSESFAVLTVVAVYNDTLITTNSSDSSSPTAYLANPGDKAELILPATSFNSVNGTKPFYLRSRLYVGSTVYIGCYVELPQEDRMHVFGVREDGGVMAAYVFGSGRGRVTCHVMGVTSRIEASNSVVTEQTFDAEAYMSYLEQASQWPNLPESPTTNMISESTMANVDFQATQKTTREEFIEQTTDLGVSIPSTSSEEPRPWVSQKSSVFDSTSFIPETTTAETVATETDAGRACFERSNITTVSNFTAEELQSLLQTTQAKLSPMRAMNPNTSHRVTSAPNSSHSVNTASDSNQCVL</sequence>
<reference evidence="3 4" key="1">
    <citation type="journal article" date="2021" name="Elife">
        <title>Chloroplast acquisition without the gene transfer in kleptoplastic sea slugs, Plakobranchus ocellatus.</title>
        <authorList>
            <person name="Maeda T."/>
            <person name="Takahashi S."/>
            <person name="Yoshida T."/>
            <person name="Shimamura S."/>
            <person name="Takaki Y."/>
            <person name="Nagai Y."/>
            <person name="Toyoda A."/>
            <person name="Suzuki Y."/>
            <person name="Arimoto A."/>
            <person name="Ishii H."/>
            <person name="Satoh N."/>
            <person name="Nishiyama T."/>
            <person name="Hasebe M."/>
            <person name="Maruyama T."/>
            <person name="Minagawa J."/>
            <person name="Obokata J."/>
            <person name="Shigenobu S."/>
        </authorList>
    </citation>
    <scope>NUCLEOTIDE SEQUENCE [LARGE SCALE GENOMIC DNA]</scope>
</reference>
<name>A0AAV4C1T5_9GAST</name>
<feature type="region of interest" description="Disordered" evidence="1">
    <location>
        <begin position="292"/>
        <end position="323"/>
    </location>
</feature>
<dbReference type="Pfam" id="PF17517">
    <property type="entry name" value="IgGFc_binding"/>
    <property type="match status" value="1"/>
</dbReference>
<evidence type="ECO:0000313" key="4">
    <source>
        <dbReference type="Proteomes" id="UP000735302"/>
    </source>
</evidence>
<proteinExistence type="predicted"/>
<dbReference type="InterPro" id="IPR035234">
    <property type="entry name" value="IgGFc-bd_N"/>
</dbReference>
<comment type="caution">
    <text evidence="3">The sequence shown here is derived from an EMBL/GenBank/DDBJ whole genome shotgun (WGS) entry which is preliminary data.</text>
</comment>
<dbReference type="Proteomes" id="UP000735302">
    <property type="component" value="Unassembled WGS sequence"/>
</dbReference>
<feature type="compositionally biased region" description="Polar residues" evidence="1">
    <location>
        <begin position="295"/>
        <end position="323"/>
    </location>
</feature>
<keyword evidence="4" id="KW-1185">Reference proteome</keyword>
<accession>A0AAV4C1T5</accession>
<protein>
    <recommendedName>
        <fullName evidence="2">IgGFc-binding protein N-terminal domain-containing protein</fullName>
    </recommendedName>
</protein>
<evidence type="ECO:0000259" key="2">
    <source>
        <dbReference type="Pfam" id="PF17517"/>
    </source>
</evidence>
<organism evidence="3 4">
    <name type="scientific">Plakobranchus ocellatus</name>
    <dbReference type="NCBI Taxonomy" id="259542"/>
    <lineage>
        <taxon>Eukaryota</taxon>
        <taxon>Metazoa</taxon>
        <taxon>Spiralia</taxon>
        <taxon>Lophotrochozoa</taxon>
        <taxon>Mollusca</taxon>
        <taxon>Gastropoda</taxon>
        <taxon>Heterobranchia</taxon>
        <taxon>Euthyneura</taxon>
        <taxon>Panpulmonata</taxon>
        <taxon>Sacoglossa</taxon>
        <taxon>Placobranchoidea</taxon>
        <taxon>Plakobranchidae</taxon>
        <taxon>Plakobranchus</taxon>
    </lineage>
</organism>
<evidence type="ECO:0000256" key="1">
    <source>
        <dbReference type="SAM" id="MobiDB-lite"/>
    </source>
</evidence>
<dbReference type="AlphaFoldDB" id="A0AAV4C1T5"/>
<evidence type="ECO:0000313" key="3">
    <source>
        <dbReference type="EMBL" id="GFO26620.1"/>
    </source>
</evidence>
<dbReference type="EMBL" id="BLXT01005852">
    <property type="protein sequence ID" value="GFO26620.1"/>
    <property type="molecule type" value="Genomic_DNA"/>
</dbReference>
<feature type="domain" description="IgGFc-binding protein N-terminal" evidence="2">
    <location>
        <begin position="3"/>
        <end position="86"/>
    </location>
</feature>
<gene>
    <name evidence="3" type="ORF">PoB_005312500</name>
</gene>